<feature type="domain" description="HTH deoR-type" evidence="4">
    <location>
        <begin position="2"/>
        <end position="57"/>
    </location>
</feature>
<dbReference type="InterPro" id="IPR028349">
    <property type="entry name" value="PafC-like"/>
</dbReference>
<sequence>MRADRLLSILLFLQQRGKMTTKELAQALEVSVRTIHRDMDALSAVGIPVVAERGKAGGWRLLDDFRAKLTVLNREEISSLFVAPSLHVLQDLGIAGQARLARQKLMAAMPSAYRQAAEQIWERIYVDTSTWRQTTDRGRFFREMQQAVWREQRVRIRYERADGHIVERKIDPLGLVAMGSKWYVVARTGEGMRTYRMSRIQAVDRLEETFIRPASFRLAGYWHESKQAFVENLPQYRIEVELSPAIVERLRFGGRIVKEIQTDAPLPDGWIPATLWFDVEQEAAEYVLGFADQIRVRAPAALRTKIIQMAQAVLRHYGRQMDGQGELQLP</sequence>
<dbReference type="AlphaFoldDB" id="A0AA45WIG5"/>
<keyword evidence="6" id="KW-1185">Reference proteome</keyword>
<dbReference type="InterPro" id="IPR026881">
    <property type="entry name" value="WYL_dom"/>
</dbReference>
<proteinExistence type="predicted"/>
<dbReference type="SMART" id="SM00420">
    <property type="entry name" value="HTH_DEOR"/>
    <property type="match status" value="1"/>
</dbReference>
<evidence type="ECO:0000256" key="2">
    <source>
        <dbReference type="ARBA" id="ARBA00023125"/>
    </source>
</evidence>
<dbReference type="PIRSF" id="PIRSF016838">
    <property type="entry name" value="PafC"/>
    <property type="match status" value="1"/>
</dbReference>
<evidence type="ECO:0000256" key="1">
    <source>
        <dbReference type="ARBA" id="ARBA00023015"/>
    </source>
</evidence>
<dbReference type="PANTHER" id="PTHR34580:SF1">
    <property type="entry name" value="PROTEIN PAFC"/>
    <property type="match status" value="1"/>
</dbReference>
<evidence type="ECO:0000256" key="3">
    <source>
        <dbReference type="ARBA" id="ARBA00023163"/>
    </source>
</evidence>
<dbReference type="EMBL" id="FXTU01000001">
    <property type="protein sequence ID" value="SMP00473.1"/>
    <property type="molecule type" value="Genomic_DNA"/>
</dbReference>
<reference evidence="5" key="1">
    <citation type="submission" date="2017-05" db="EMBL/GenBank/DDBJ databases">
        <authorList>
            <person name="Varghese N."/>
            <person name="Submissions S."/>
        </authorList>
    </citation>
    <scope>NUCLEOTIDE SEQUENCE</scope>
    <source>
        <strain evidence="5">DSM 45262</strain>
    </source>
</reference>
<accession>A0AA45WIG5</accession>
<dbReference type="InterPro" id="IPR001034">
    <property type="entry name" value="DeoR_HTH"/>
</dbReference>
<dbReference type="Pfam" id="PF08279">
    <property type="entry name" value="HTH_11"/>
    <property type="match status" value="1"/>
</dbReference>
<evidence type="ECO:0000313" key="5">
    <source>
        <dbReference type="EMBL" id="SMP00473.1"/>
    </source>
</evidence>
<evidence type="ECO:0000313" key="6">
    <source>
        <dbReference type="Proteomes" id="UP001157946"/>
    </source>
</evidence>
<dbReference type="PANTHER" id="PTHR34580">
    <property type="match status" value="1"/>
</dbReference>
<keyword evidence="2 5" id="KW-0238">DNA-binding</keyword>
<dbReference type="Pfam" id="PF13280">
    <property type="entry name" value="WYL"/>
    <property type="match status" value="1"/>
</dbReference>
<dbReference type="GO" id="GO:0003677">
    <property type="term" value="F:DNA binding"/>
    <property type="evidence" value="ECO:0007669"/>
    <property type="project" value="UniProtKB-KW"/>
</dbReference>
<dbReference type="PROSITE" id="PS52050">
    <property type="entry name" value="WYL"/>
    <property type="match status" value="1"/>
</dbReference>
<dbReference type="Pfam" id="PF25583">
    <property type="entry name" value="WCX"/>
    <property type="match status" value="1"/>
</dbReference>
<gene>
    <name evidence="5" type="ORF">SAMN06265361_10196</name>
</gene>
<dbReference type="PROSITE" id="PS00894">
    <property type="entry name" value="HTH_DEOR_1"/>
    <property type="match status" value="1"/>
</dbReference>
<dbReference type="RefSeq" id="WP_102991532.1">
    <property type="nucleotide sequence ID" value="NZ_FXTU01000001.1"/>
</dbReference>
<dbReference type="InterPro" id="IPR013196">
    <property type="entry name" value="HTH_11"/>
</dbReference>
<dbReference type="InterPro" id="IPR036390">
    <property type="entry name" value="WH_DNA-bd_sf"/>
</dbReference>
<dbReference type="SUPFAM" id="SSF46785">
    <property type="entry name" value="Winged helix' DNA-binding domain"/>
    <property type="match status" value="1"/>
</dbReference>
<dbReference type="Proteomes" id="UP001157946">
    <property type="component" value="Unassembled WGS sequence"/>
</dbReference>
<dbReference type="Gene3D" id="1.10.10.10">
    <property type="entry name" value="Winged helix-like DNA-binding domain superfamily/Winged helix DNA-binding domain"/>
    <property type="match status" value="1"/>
</dbReference>
<dbReference type="GO" id="GO:0003700">
    <property type="term" value="F:DNA-binding transcription factor activity"/>
    <property type="evidence" value="ECO:0007669"/>
    <property type="project" value="InterPro"/>
</dbReference>
<dbReference type="InterPro" id="IPR036388">
    <property type="entry name" value="WH-like_DNA-bd_sf"/>
</dbReference>
<dbReference type="InterPro" id="IPR057727">
    <property type="entry name" value="WCX_dom"/>
</dbReference>
<comment type="caution">
    <text evidence="5">The sequence shown here is derived from an EMBL/GenBank/DDBJ whole genome shotgun (WGS) entry which is preliminary data.</text>
</comment>
<dbReference type="InterPro" id="IPR051534">
    <property type="entry name" value="CBASS_pafABC_assoc_protein"/>
</dbReference>
<dbReference type="InterPro" id="IPR018356">
    <property type="entry name" value="Tscrpt_reg_HTH_DeoR_CS"/>
</dbReference>
<keyword evidence="1" id="KW-0805">Transcription regulation</keyword>
<keyword evidence="3" id="KW-0804">Transcription</keyword>
<evidence type="ECO:0000259" key="4">
    <source>
        <dbReference type="PROSITE" id="PS51000"/>
    </source>
</evidence>
<name>A0AA45WIG5_9BACL</name>
<protein>
    <submittedName>
        <fullName evidence="5">Predicted DNA-binding transcriptional regulator YafY, contains an HTH and WYL domains</fullName>
    </submittedName>
</protein>
<dbReference type="PROSITE" id="PS51000">
    <property type="entry name" value="HTH_DEOR_2"/>
    <property type="match status" value="1"/>
</dbReference>
<organism evidence="5 6">
    <name type="scientific">Laceyella tengchongensis</name>
    <dbReference type="NCBI Taxonomy" id="574699"/>
    <lineage>
        <taxon>Bacteria</taxon>
        <taxon>Bacillati</taxon>
        <taxon>Bacillota</taxon>
        <taxon>Bacilli</taxon>
        <taxon>Bacillales</taxon>
        <taxon>Thermoactinomycetaceae</taxon>
        <taxon>Laceyella</taxon>
    </lineage>
</organism>